<dbReference type="InterPro" id="IPR056564">
    <property type="entry name" value="Ig-like_KY"/>
</dbReference>
<reference evidence="2" key="2">
    <citation type="submission" date="2020-11" db="EMBL/GenBank/DDBJ databases">
        <authorList>
            <person name="McCartney M.A."/>
            <person name="Auch B."/>
            <person name="Kono T."/>
            <person name="Mallez S."/>
            <person name="Becker A."/>
            <person name="Gohl D.M."/>
            <person name="Silverstein K.A.T."/>
            <person name="Koren S."/>
            <person name="Bechman K.B."/>
            <person name="Herman A."/>
            <person name="Abrahante J.E."/>
            <person name="Garbe J."/>
        </authorList>
    </citation>
    <scope>NUCLEOTIDE SEQUENCE</scope>
    <source>
        <strain evidence="2">Duluth1</strain>
        <tissue evidence="2">Whole animal</tissue>
    </source>
</reference>
<proteinExistence type="predicted"/>
<evidence type="ECO:0000313" key="3">
    <source>
        <dbReference type="Proteomes" id="UP000828390"/>
    </source>
</evidence>
<name>A0A9D4HT40_DREPO</name>
<evidence type="ECO:0000313" key="2">
    <source>
        <dbReference type="EMBL" id="KAH3734035.1"/>
    </source>
</evidence>
<dbReference type="Proteomes" id="UP000828390">
    <property type="component" value="Unassembled WGS sequence"/>
</dbReference>
<sequence length="991" mass="114280">MGMPVSKHINVKDPLIISINTERGSQVIRSPLLNGQSTFHTTYKEGDEVEDTEKSFKSISCNQGDNRDHITQRTDVNNMNTKFNILSYGTDHYSSCKLSNDVKTDNSPVLACALLDRTTRITSANYNPHVVVKDAHIQDVHGTDNRDDAIKKGIDQIYEEGAEQTERSVEPDMCPQEETSFNNELPHTFIVSCEFHSETELQTKEKFDNIDPENFLKVPELSINTFDEGQQVDNLDDGDIDPFEGLPIPRTRTRSFGQSSVYSVKEISDDLYRKYKEDMKHLLRGHGFFETFPDPMTIREAQQLYRSLDLPIPVDQEENILPYPPKVTKTEYLASGKNEPSIDLNIVHCIPESVHNGSLSDVVDYLCDGLDDDLDRLQMIAAWLVHRQLKSENVDTSRRFDRELCCQTMHKMCKLARLKSKVIPGEIRGPDYIPGSKEEPRGKWLAVLSNYSWILLDPCIDAPASKSSQKTSSSHDEKDFLSCVHDMFKEPEHFIFTHLPDDGHWQLLARQVSREEYAGLPVVREAFFDLHLRLKSCYKSMIYNNNPEFCMSLIYPGGSYLKFKCELQADDNSITAKRLRMYHFLENVLSTNSVNIRLRFPSKGHFVLNVFAMEENNRWRNVLTTRIINEAEDTQEAYPENPRDEWGPGVDAMKMGFVPKSHHSGEICVQTGVIQIVFRCETSVHLSHSLLRCDTRIDRNSFKVSVLRDKNNDVILIVDIDTKSQGIFILQLLARKNENEKFSNICNYLIRKEKPQCIPKLEFVTNNKISEKTYITAPESGCLQMTVEAHGMVEMVVELKLQDIQELNFSEHSRHWIRDNRCFIDLNFPRRGTYTLLVRGKELYDGRMRHIQQETIIVDVPSKRWSCFPKVGVHWNSFYRIDSPLTHNLKEKEDVTFLVEVFYAQDVAVLAANGWYHLDRLGESWLWKGQVWTGPKSTRSQLLARFEVGSPKWSELLLFKILAEHDFERLEERQENARALTSNIKKLSNLL</sequence>
<dbReference type="EMBL" id="JAIWYP010000011">
    <property type="protein sequence ID" value="KAH3734035.1"/>
    <property type="molecule type" value="Genomic_DNA"/>
</dbReference>
<reference evidence="2" key="1">
    <citation type="journal article" date="2019" name="bioRxiv">
        <title>The Genome of the Zebra Mussel, Dreissena polymorpha: A Resource for Invasive Species Research.</title>
        <authorList>
            <person name="McCartney M.A."/>
            <person name="Auch B."/>
            <person name="Kono T."/>
            <person name="Mallez S."/>
            <person name="Zhang Y."/>
            <person name="Obille A."/>
            <person name="Becker A."/>
            <person name="Abrahante J.E."/>
            <person name="Garbe J."/>
            <person name="Badalamenti J.P."/>
            <person name="Herman A."/>
            <person name="Mangelson H."/>
            <person name="Liachko I."/>
            <person name="Sullivan S."/>
            <person name="Sone E.D."/>
            <person name="Koren S."/>
            <person name="Silverstein K.A.T."/>
            <person name="Beckman K.B."/>
            <person name="Gohl D.M."/>
        </authorList>
    </citation>
    <scope>NUCLEOTIDE SEQUENCE</scope>
    <source>
        <strain evidence="2">Duluth1</strain>
        <tissue evidence="2">Whole animal</tissue>
    </source>
</reference>
<protein>
    <recommendedName>
        <fullName evidence="1">KY-like immunoglobulin-like domain-containing protein</fullName>
    </recommendedName>
</protein>
<dbReference type="AlphaFoldDB" id="A0A9D4HT40"/>
<feature type="domain" description="KY-like immunoglobulin-like" evidence="1">
    <location>
        <begin position="515"/>
        <end position="633"/>
    </location>
</feature>
<accession>A0A9D4HT40</accession>
<dbReference type="InterPro" id="IPR053041">
    <property type="entry name" value="Transglut-like_Superfamily_Mod"/>
</dbReference>
<evidence type="ECO:0000259" key="1">
    <source>
        <dbReference type="Pfam" id="PF23265"/>
    </source>
</evidence>
<dbReference type="Pfam" id="PF23265">
    <property type="entry name" value="Ig-like_KY"/>
    <property type="match status" value="2"/>
</dbReference>
<dbReference type="PANTHER" id="PTHR47020:SF1">
    <property type="entry name" value="HILLARIN"/>
    <property type="match status" value="1"/>
</dbReference>
<keyword evidence="3" id="KW-1185">Reference proteome</keyword>
<comment type="caution">
    <text evidence="2">The sequence shown here is derived from an EMBL/GenBank/DDBJ whole genome shotgun (WGS) entry which is preliminary data.</text>
</comment>
<feature type="domain" description="KY-like immunoglobulin-like" evidence="1">
    <location>
        <begin position="654"/>
        <end position="756"/>
    </location>
</feature>
<dbReference type="PANTHER" id="PTHR47020">
    <property type="entry name" value="HILLARIN"/>
    <property type="match status" value="1"/>
</dbReference>
<organism evidence="2 3">
    <name type="scientific">Dreissena polymorpha</name>
    <name type="common">Zebra mussel</name>
    <name type="synonym">Mytilus polymorpha</name>
    <dbReference type="NCBI Taxonomy" id="45954"/>
    <lineage>
        <taxon>Eukaryota</taxon>
        <taxon>Metazoa</taxon>
        <taxon>Spiralia</taxon>
        <taxon>Lophotrochozoa</taxon>
        <taxon>Mollusca</taxon>
        <taxon>Bivalvia</taxon>
        <taxon>Autobranchia</taxon>
        <taxon>Heteroconchia</taxon>
        <taxon>Euheterodonta</taxon>
        <taxon>Imparidentia</taxon>
        <taxon>Neoheterodontei</taxon>
        <taxon>Myida</taxon>
        <taxon>Dreissenoidea</taxon>
        <taxon>Dreissenidae</taxon>
        <taxon>Dreissena</taxon>
    </lineage>
</organism>
<gene>
    <name evidence="2" type="ORF">DPMN_040474</name>
</gene>